<accession>A0A841TBW7</accession>
<keyword evidence="2" id="KW-1185">Reference proteome</keyword>
<protein>
    <submittedName>
        <fullName evidence="1">Uncharacterized protein</fullName>
    </submittedName>
</protein>
<organism evidence="1 2">
    <name type="scientific">Cohnella lubricantis</name>
    <dbReference type="NCBI Taxonomy" id="2163172"/>
    <lineage>
        <taxon>Bacteria</taxon>
        <taxon>Bacillati</taxon>
        <taxon>Bacillota</taxon>
        <taxon>Bacilli</taxon>
        <taxon>Bacillales</taxon>
        <taxon>Paenibacillaceae</taxon>
        <taxon>Cohnella</taxon>
    </lineage>
</organism>
<dbReference type="RefSeq" id="WP_185178796.1">
    <property type="nucleotide sequence ID" value="NZ_CBCSEP010000005.1"/>
</dbReference>
<dbReference type="Proteomes" id="UP000574133">
    <property type="component" value="Unassembled WGS sequence"/>
</dbReference>
<name>A0A841TBW7_9BACL</name>
<gene>
    <name evidence="1" type="ORF">H4Q31_09295</name>
</gene>
<sequence>MAVVLKDFKCKVTKKLFRSGDAYEGDRAEELAALGYVAEGGGNSDLVDTWPKHIGGGEYELSNGEKVKGKKAALAAQAEIDEADDE</sequence>
<reference evidence="1 2" key="1">
    <citation type="submission" date="2020-08" db="EMBL/GenBank/DDBJ databases">
        <title>Cohnella phylogeny.</title>
        <authorList>
            <person name="Dunlap C."/>
        </authorList>
    </citation>
    <scope>NUCLEOTIDE SEQUENCE [LARGE SCALE GENOMIC DNA]</scope>
    <source>
        <strain evidence="1 2">DSM 103658</strain>
    </source>
</reference>
<evidence type="ECO:0000313" key="1">
    <source>
        <dbReference type="EMBL" id="MBB6677519.1"/>
    </source>
</evidence>
<proteinExistence type="predicted"/>
<dbReference type="AlphaFoldDB" id="A0A841TBW7"/>
<dbReference type="EMBL" id="JACJVN010000033">
    <property type="protein sequence ID" value="MBB6677519.1"/>
    <property type="molecule type" value="Genomic_DNA"/>
</dbReference>
<evidence type="ECO:0000313" key="2">
    <source>
        <dbReference type="Proteomes" id="UP000574133"/>
    </source>
</evidence>
<comment type="caution">
    <text evidence="1">The sequence shown here is derived from an EMBL/GenBank/DDBJ whole genome shotgun (WGS) entry which is preliminary data.</text>
</comment>